<name>A0A370FIZ0_9BURK</name>
<evidence type="ECO:0000256" key="1">
    <source>
        <dbReference type="SAM" id="MobiDB-lite"/>
    </source>
</evidence>
<gene>
    <name evidence="3" type="ORF">DFR41_102170</name>
</gene>
<organism evidence="3 4">
    <name type="scientific">Pseudacidovorax intermedius</name>
    <dbReference type="NCBI Taxonomy" id="433924"/>
    <lineage>
        <taxon>Bacteria</taxon>
        <taxon>Pseudomonadati</taxon>
        <taxon>Pseudomonadota</taxon>
        <taxon>Betaproteobacteria</taxon>
        <taxon>Burkholderiales</taxon>
        <taxon>Comamonadaceae</taxon>
        <taxon>Pseudacidovorax</taxon>
    </lineage>
</organism>
<dbReference type="RefSeq" id="WP_114802312.1">
    <property type="nucleotide sequence ID" value="NZ_QQAV01000002.1"/>
</dbReference>
<keyword evidence="4" id="KW-1185">Reference proteome</keyword>
<feature type="signal peptide" evidence="2">
    <location>
        <begin position="1"/>
        <end position="21"/>
    </location>
</feature>
<dbReference type="EMBL" id="QQAV01000002">
    <property type="protein sequence ID" value="RDI27137.1"/>
    <property type="molecule type" value="Genomic_DNA"/>
</dbReference>
<reference evidence="3 4" key="1">
    <citation type="submission" date="2018-07" db="EMBL/GenBank/DDBJ databases">
        <title>Genomic Encyclopedia of Type Strains, Phase IV (KMG-IV): sequencing the most valuable type-strain genomes for metagenomic binning, comparative biology and taxonomic classification.</title>
        <authorList>
            <person name="Goeker M."/>
        </authorList>
    </citation>
    <scope>NUCLEOTIDE SEQUENCE [LARGE SCALE GENOMIC DNA]</scope>
    <source>
        <strain evidence="3 4">DSM 21352</strain>
    </source>
</reference>
<proteinExistence type="predicted"/>
<dbReference type="AlphaFoldDB" id="A0A370FIZ0"/>
<protein>
    <submittedName>
        <fullName evidence="3">Uncharacterized protein DUF4148</fullName>
    </submittedName>
</protein>
<accession>A0A370FIZ0</accession>
<comment type="caution">
    <text evidence="3">The sequence shown here is derived from an EMBL/GenBank/DDBJ whole genome shotgun (WGS) entry which is preliminary data.</text>
</comment>
<feature type="compositionally biased region" description="Polar residues" evidence="1">
    <location>
        <begin position="116"/>
        <end position="127"/>
    </location>
</feature>
<sequence>MNKTALLAAALLTLAAGAASAETQEDYIQQNRTPVHSTLARAEVQQQLVAAERSGDVAAIGEASSFGQQPVFVSARTRAQVQAEAVAAAHAANQNLDPRAFVDSRLPANMQREPQRQQASGTAQQPL</sequence>
<evidence type="ECO:0000256" key="2">
    <source>
        <dbReference type="SAM" id="SignalP"/>
    </source>
</evidence>
<feature type="chain" id="PRO_5016884306" evidence="2">
    <location>
        <begin position="22"/>
        <end position="127"/>
    </location>
</feature>
<keyword evidence="2" id="KW-0732">Signal</keyword>
<evidence type="ECO:0000313" key="3">
    <source>
        <dbReference type="EMBL" id="RDI27137.1"/>
    </source>
</evidence>
<evidence type="ECO:0000313" key="4">
    <source>
        <dbReference type="Proteomes" id="UP000255265"/>
    </source>
</evidence>
<dbReference type="Proteomes" id="UP000255265">
    <property type="component" value="Unassembled WGS sequence"/>
</dbReference>
<feature type="region of interest" description="Disordered" evidence="1">
    <location>
        <begin position="103"/>
        <end position="127"/>
    </location>
</feature>
<dbReference type="OrthoDB" id="9946061at2"/>